<name>A0A191ZTW9_9RALS</name>
<dbReference type="Proteomes" id="UP000078572">
    <property type="component" value="Chromosome 1"/>
</dbReference>
<dbReference type="GO" id="GO:0016020">
    <property type="term" value="C:membrane"/>
    <property type="evidence" value="ECO:0007669"/>
    <property type="project" value="UniProtKB-SubCell"/>
</dbReference>
<dbReference type="EMBL" id="CP016022">
    <property type="protein sequence ID" value="ANJ71541.1"/>
    <property type="molecule type" value="Genomic_DNA"/>
</dbReference>
<proteinExistence type="predicted"/>
<feature type="transmembrane region" description="Helical" evidence="1">
    <location>
        <begin position="194"/>
        <end position="214"/>
    </location>
</feature>
<dbReference type="RefSeq" id="WP_064801935.1">
    <property type="nucleotide sequence ID" value="NZ_CP016022.1"/>
</dbReference>
<sequence length="342" mass="36913">MHRQTIRAESHALEPPLWTMGDTARWGSAGLIVLVDAVWLGATGRSIAPGDLQQRVTLIVWLGCAAAALVLMLHGPIAKRGPAYRTLAQRLRAGQLAILTQALAWLVVFTGSVSVLSYLLVSIGPPLIDAKLAAADAALGLDWPSLYQWVKAHPQIDSMLRWAYMSGQSQLLLIAVLIGVAGPIRLLRELLSNLLVASALLSLVAACFPAAGAFHHYAASSAINHADLASFSHFFPLRDGSLKVFALSGMQGLVSMPSFHTTAALFYIQATHWSRWVLVVSVPLNILMICSTPTVGGHYFVDLLGGVALWVLTTLMLRWMSGARRRGTRPHRLPRSTASQPV</sequence>
<dbReference type="AlphaFoldDB" id="A0A191ZTW9"/>
<keyword evidence="1" id="KW-0472">Membrane</keyword>
<dbReference type="InterPro" id="IPR026841">
    <property type="entry name" value="Aur1/Ipt1"/>
</dbReference>
<keyword evidence="1" id="KW-0812">Transmembrane</keyword>
<feature type="transmembrane region" description="Helical" evidence="1">
    <location>
        <begin position="96"/>
        <end position="121"/>
    </location>
</feature>
<feature type="transmembrane region" description="Helical" evidence="1">
    <location>
        <begin position="244"/>
        <end position="268"/>
    </location>
</feature>
<accession>A0A191ZTW9</accession>
<reference evidence="4" key="1">
    <citation type="submission" date="2016-06" db="EMBL/GenBank/DDBJ databases">
        <authorList>
            <person name="Xu Y."/>
            <person name="Nagy A."/>
            <person name="Yan X."/>
            <person name="Kim S.W."/>
            <person name="Haley B."/>
            <person name="Liu N.T."/>
            <person name="Nou X."/>
        </authorList>
    </citation>
    <scope>NUCLEOTIDE SEQUENCE [LARGE SCALE GENOMIC DNA]</scope>
    <source>
        <strain evidence="4">ATCC 49129</strain>
    </source>
</reference>
<dbReference type="GeneID" id="61525014"/>
<gene>
    <name evidence="3" type="ORF">A9Y76_03190</name>
</gene>
<evidence type="ECO:0000313" key="4">
    <source>
        <dbReference type="Proteomes" id="UP000078572"/>
    </source>
</evidence>
<evidence type="ECO:0000256" key="1">
    <source>
        <dbReference type="SAM" id="Phobius"/>
    </source>
</evidence>
<feature type="transmembrane region" description="Helical" evidence="1">
    <location>
        <begin position="169"/>
        <end position="187"/>
    </location>
</feature>
<feature type="transmembrane region" description="Helical" evidence="1">
    <location>
        <begin position="26"/>
        <end position="44"/>
    </location>
</feature>
<evidence type="ECO:0000313" key="3">
    <source>
        <dbReference type="EMBL" id="ANJ71541.1"/>
    </source>
</evidence>
<feature type="transmembrane region" description="Helical" evidence="1">
    <location>
        <begin position="300"/>
        <end position="319"/>
    </location>
</feature>
<keyword evidence="4" id="KW-1185">Reference proteome</keyword>
<evidence type="ECO:0000259" key="2">
    <source>
        <dbReference type="Pfam" id="PF14378"/>
    </source>
</evidence>
<feature type="transmembrane region" description="Helical" evidence="1">
    <location>
        <begin position="56"/>
        <end position="75"/>
    </location>
</feature>
<dbReference type="OrthoDB" id="8967289at2"/>
<dbReference type="Pfam" id="PF14378">
    <property type="entry name" value="PAP2_3"/>
    <property type="match status" value="1"/>
</dbReference>
<protein>
    <recommendedName>
        <fullName evidence="2">Inositolphosphotransferase Aur1/Ipt1 domain-containing protein</fullName>
    </recommendedName>
</protein>
<keyword evidence="1" id="KW-1133">Transmembrane helix</keyword>
<feature type="transmembrane region" description="Helical" evidence="1">
    <location>
        <begin position="275"/>
        <end position="294"/>
    </location>
</feature>
<organism evidence="3 4">
    <name type="scientific">Ralstonia insidiosa</name>
    <dbReference type="NCBI Taxonomy" id="190721"/>
    <lineage>
        <taxon>Bacteria</taxon>
        <taxon>Pseudomonadati</taxon>
        <taxon>Pseudomonadota</taxon>
        <taxon>Betaproteobacteria</taxon>
        <taxon>Burkholderiales</taxon>
        <taxon>Burkholderiaceae</taxon>
        <taxon>Ralstonia</taxon>
    </lineage>
</organism>
<feature type="domain" description="Inositolphosphotransferase Aur1/Ipt1" evidence="2">
    <location>
        <begin position="131"/>
        <end position="313"/>
    </location>
</feature>